<dbReference type="Proteomes" id="UP000199034">
    <property type="component" value="Unassembled WGS sequence"/>
</dbReference>
<dbReference type="CDD" id="cd11614">
    <property type="entry name" value="SAF_CpaB_FlgA_like"/>
    <property type="match status" value="1"/>
</dbReference>
<feature type="chain" id="PRO_5038926374" evidence="1">
    <location>
        <begin position="40"/>
        <end position="213"/>
    </location>
</feature>
<name>A0A1G6Z5R9_9ACTN</name>
<feature type="signal peptide" evidence="1">
    <location>
        <begin position="1"/>
        <end position="39"/>
    </location>
</feature>
<protein>
    <submittedName>
        <fullName evidence="2">Flp pilus assembly protein CpaB</fullName>
    </submittedName>
</protein>
<dbReference type="AlphaFoldDB" id="A0A1G6Z5R9"/>
<dbReference type="EMBL" id="FMZM01000013">
    <property type="protein sequence ID" value="SDD97782.1"/>
    <property type="molecule type" value="Genomic_DNA"/>
</dbReference>
<keyword evidence="3" id="KW-1185">Reference proteome</keyword>
<organism evidence="2 3">
    <name type="scientific">Nocardioides lianchengensis</name>
    <dbReference type="NCBI Taxonomy" id="1045774"/>
    <lineage>
        <taxon>Bacteria</taxon>
        <taxon>Bacillati</taxon>
        <taxon>Actinomycetota</taxon>
        <taxon>Actinomycetes</taxon>
        <taxon>Propionibacteriales</taxon>
        <taxon>Nocardioidaceae</taxon>
        <taxon>Nocardioides</taxon>
    </lineage>
</organism>
<dbReference type="OrthoDB" id="4808509at2"/>
<evidence type="ECO:0000313" key="2">
    <source>
        <dbReference type="EMBL" id="SDD97782.1"/>
    </source>
</evidence>
<dbReference type="Pfam" id="PF08666">
    <property type="entry name" value="SAF"/>
    <property type="match status" value="1"/>
</dbReference>
<sequence length="213" mass="20952">MLPDSPAAARPTRALSAVRRAVLARRRLLAALLAAVAVAAGLRAAAEPPPATVAVTVAARDVPAGVALSPGDLTTAAFAPGTAPDELADDAVGRVLASPLRRGEPVTDVRLVGPGLAAGHPGRVALPVRLPDAGMAGLLRVGDVVDLVAADPQGGEPQLVAAAVPVLALPAGTAETGGTGLGGRLVVVGARPADVPLIADAAVRLFLTYAFGD</sequence>
<reference evidence="2 3" key="1">
    <citation type="submission" date="2016-10" db="EMBL/GenBank/DDBJ databases">
        <authorList>
            <person name="de Groot N.N."/>
        </authorList>
    </citation>
    <scope>NUCLEOTIDE SEQUENCE [LARGE SCALE GENOMIC DNA]</scope>
    <source>
        <strain evidence="2 3">CGMCC 4.6858</strain>
    </source>
</reference>
<dbReference type="InterPro" id="IPR013974">
    <property type="entry name" value="SAF"/>
</dbReference>
<gene>
    <name evidence="2" type="ORF">SAMN05421872_11313</name>
</gene>
<dbReference type="SUPFAM" id="SSF51269">
    <property type="entry name" value="AFP III-like domain"/>
    <property type="match status" value="1"/>
</dbReference>
<evidence type="ECO:0000256" key="1">
    <source>
        <dbReference type="SAM" id="SignalP"/>
    </source>
</evidence>
<dbReference type="SMART" id="SM00858">
    <property type="entry name" value="SAF"/>
    <property type="match status" value="1"/>
</dbReference>
<evidence type="ECO:0000313" key="3">
    <source>
        <dbReference type="Proteomes" id="UP000199034"/>
    </source>
</evidence>
<keyword evidence="1" id="KW-0732">Signal</keyword>
<accession>A0A1G6Z5R9</accession>
<proteinExistence type="predicted"/>
<dbReference type="RefSeq" id="WP_090860229.1">
    <property type="nucleotide sequence ID" value="NZ_FMZM01000013.1"/>
</dbReference>
<dbReference type="STRING" id="1045774.SAMN05421872_11313"/>
<dbReference type="InterPro" id="IPR036732">
    <property type="entry name" value="AFP_Neu5c_C_sf"/>
</dbReference>